<dbReference type="EMBL" id="DPBP01000018">
    <property type="protein sequence ID" value="HCE16986.1"/>
    <property type="molecule type" value="Genomic_DNA"/>
</dbReference>
<dbReference type="PRINTS" id="PR00421">
    <property type="entry name" value="THIOREDOXIN"/>
</dbReference>
<dbReference type="SUPFAM" id="SSF52833">
    <property type="entry name" value="Thioredoxin-like"/>
    <property type="match status" value="1"/>
</dbReference>
<dbReference type="Proteomes" id="UP000253922">
    <property type="component" value="Unassembled WGS sequence"/>
</dbReference>
<protein>
    <recommendedName>
        <fullName evidence="6">Thioredoxin</fullName>
    </recommendedName>
</protein>
<dbReference type="InterPro" id="IPR013766">
    <property type="entry name" value="Thioredoxin_domain"/>
</dbReference>
<dbReference type="RefSeq" id="WP_062195977.1">
    <property type="nucleotide sequence ID" value="NZ_DF967966.1"/>
</dbReference>
<evidence type="ECO:0000313" key="8">
    <source>
        <dbReference type="EMBL" id="GAP08404.1"/>
    </source>
</evidence>
<evidence type="ECO:0000256" key="2">
    <source>
        <dbReference type="ARBA" id="ARBA00022448"/>
    </source>
</evidence>
<dbReference type="Proteomes" id="UP000264141">
    <property type="component" value="Unassembled WGS sequence"/>
</dbReference>
<dbReference type="InterPro" id="IPR036249">
    <property type="entry name" value="Thioredoxin-like_sf"/>
</dbReference>
<keyword evidence="4" id="KW-1015">Disulfide bond</keyword>
<dbReference type="InterPro" id="IPR011990">
    <property type="entry name" value="TPR-like_helical_dom_sf"/>
</dbReference>
<reference evidence="10" key="2">
    <citation type="submission" date="2015-07" db="EMBL/GenBank/DDBJ databases">
        <title>Draft Genome Sequences of Anaerolinea thermolimosa IMO-1, Bellilinea caldifistulae GOMI-1, Leptolinea tardivitalis YMTK-2, Levilinea saccharolytica KIBI-1,Longilinea arvoryzae KOME-1, Previously Described as Members of the Anaerolineaceae (Chloroflexi).</title>
        <authorList>
            <person name="Sekiguchi Y."/>
            <person name="Ohashi A."/>
            <person name="Matsuura N."/>
            <person name="Tourlousse M.D."/>
        </authorList>
    </citation>
    <scope>NUCLEOTIDE SEQUENCE [LARGE SCALE GENOMIC DNA]</scope>
    <source>
        <strain evidence="10">IMO-1</strain>
    </source>
</reference>
<reference evidence="9 11" key="3">
    <citation type="journal article" date="2018" name="Nat. Biotechnol.">
        <title>A standardized bacterial taxonomy based on genome phylogeny substantially revises the tree of life.</title>
        <authorList>
            <person name="Parks D.H."/>
            <person name="Chuvochina M."/>
            <person name="Waite D.W."/>
            <person name="Rinke C."/>
            <person name="Skarshewski A."/>
            <person name="Chaumeil P.A."/>
            <person name="Hugenholtz P."/>
        </authorList>
    </citation>
    <scope>NUCLEOTIDE SEQUENCE [LARGE SCALE GENOMIC DNA]</scope>
    <source>
        <strain evidence="9">UBA8781</strain>
    </source>
</reference>
<name>A0A3D1JH89_9CHLR</name>
<accession>A0A3D1JH89</accession>
<dbReference type="NCBIfam" id="TIGR01068">
    <property type="entry name" value="thioredoxin"/>
    <property type="match status" value="1"/>
</dbReference>
<dbReference type="PROSITE" id="PS51352">
    <property type="entry name" value="THIOREDOXIN_2"/>
    <property type="match status" value="1"/>
</dbReference>
<evidence type="ECO:0000259" key="7">
    <source>
        <dbReference type="PROSITE" id="PS51352"/>
    </source>
</evidence>
<gene>
    <name evidence="9" type="primary">trxA</name>
    <name evidence="8" type="ORF">ATHL_03306</name>
    <name evidence="9" type="ORF">DEQ80_03915</name>
</gene>
<sequence>MMASDFIVDVSEADFEYEVLAYSQNVPVVVDFWAVWCQPCRTLGPMLESLTHEARGAFRLARVNVDENPALAMRYGVRSIPTVKAFSQGQVVAEFVGLQPENRVREFLTRLLPPSKDALAMEKAYSLMGEQKWREAERIFRQLDEEFPNKPEVQLGLIKSILAQGHGGEAAFLLRHFPPSREYAVAEKLLPLAEDLVLLDQGKLPDETELDVIYRNSLRLAQRGNLEAAMDGLLDVLRQDRHYRNDRARQVFLAILELYQPEDPTARQYRNELASVLF</sequence>
<evidence type="ECO:0000256" key="6">
    <source>
        <dbReference type="NCBIfam" id="TIGR01068"/>
    </source>
</evidence>
<dbReference type="Pfam" id="PF00085">
    <property type="entry name" value="Thioredoxin"/>
    <property type="match status" value="1"/>
</dbReference>
<dbReference type="CDD" id="cd02947">
    <property type="entry name" value="TRX_family"/>
    <property type="match status" value="1"/>
</dbReference>
<evidence type="ECO:0000313" key="9">
    <source>
        <dbReference type="EMBL" id="HCE16986.1"/>
    </source>
</evidence>
<dbReference type="GO" id="GO:0005737">
    <property type="term" value="C:cytoplasm"/>
    <property type="evidence" value="ECO:0007669"/>
    <property type="project" value="TreeGrafter"/>
</dbReference>
<dbReference type="PANTHER" id="PTHR45663">
    <property type="entry name" value="GEO12009P1"/>
    <property type="match status" value="1"/>
</dbReference>
<keyword evidence="3" id="KW-0249">Electron transport</keyword>
<keyword evidence="5" id="KW-0676">Redox-active center</keyword>
<dbReference type="FunFam" id="3.40.30.10:FF:000001">
    <property type="entry name" value="Thioredoxin"/>
    <property type="match status" value="1"/>
</dbReference>
<keyword evidence="10" id="KW-1185">Reference proteome</keyword>
<dbReference type="GO" id="GO:0015035">
    <property type="term" value="F:protein-disulfide reductase activity"/>
    <property type="evidence" value="ECO:0007669"/>
    <property type="project" value="UniProtKB-UniRule"/>
</dbReference>
<evidence type="ECO:0000256" key="1">
    <source>
        <dbReference type="ARBA" id="ARBA00008987"/>
    </source>
</evidence>
<reference evidence="8" key="1">
    <citation type="journal article" date="2015" name="Genome Announc.">
        <title>Draft Genome Sequences of Anaerolinea thermolimosa IMO-1, Bellilinea caldifistulae GOMI-1, Leptolinea tardivitalis YMTK-2, Levilinea saccharolytica KIBI-1, Longilinea arvoryzae KOME-1, Previously Described as Members of the Class Anaerolineae (Chloroflexi).</title>
        <authorList>
            <person name="Matsuura N."/>
            <person name="Tourlousse M.D."/>
            <person name="Ohashi A."/>
            <person name="Hugenholtz P."/>
            <person name="Sekiguchi Y."/>
        </authorList>
    </citation>
    <scope>NUCLEOTIDE SEQUENCE</scope>
    <source>
        <strain evidence="8">IMO-1</strain>
    </source>
</reference>
<evidence type="ECO:0000313" key="10">
    <source>
        <dbReference type="Proteomes" id="UP000253922"/>
    </source>
</evidence>
<feature type="domain" description="Thioredoxin" evidence="7">
    <location>
        <begin position="1"/>
        <end position="113"/>
    </location>
</feature>
<proteinExistence type="inferred from homology"/>
<evidence type="ECO:0000256" key="4">
    <source>
        <dbReference type="ARBA" id="ARBA00023157"/>
    </source>
</evidence>
<dbReference type="InterPro" id="IPR005746">
    <property type="entry name" value="Thioredoxin"/>
</dbReference>
<evidence type="ECO:0000256" key="5">
    <source>
        <dbReference type="ARBA" id="ARBA00023284"/>
    </source>
</evidence>
<dbReference type="Gene3D" id="3.40.30.10">
    <property type="entry name" value="Glutaredoxin"/>
    <property type="match status" value="1"/>
</dbReference>
<dbReference type="GO" id="GO:0006950">
    <property type="term" value="P:response to stress"/>
    <property type="evidence" value="ECO:0007669"/>
    <property type="project" value="UniProtKB-ARBA"/>
</dbReference>
<dbReference type="AlphaFoldDB" id="A0A3D1JH89"/>
<dbReference type="STRING" id="229919.GCA_001050195_03245"/>
<dbReference type="OrthoDB" id="9790390at2"/>
<dbReference type="PANTHER" id="PTHR45663:SF11">
    <property type="entry name" value="GEO12009P1"/>
    <property type="match status" value="1"/>
</dbReference>
<dbReference type="EMBL" id="DF967966">
    <property type="protein sequence ID" value="GAP08404.1"/>
    <property type="molecule type" value="Genomic_DNA"/>
</dbReference>
<comment type="similarity">
    <text evidence="1">Belongs to the thioredoxin family.</text>
</comment>
<evidence type="ECO:0000313" key="11">
    <source>
        <dbReference type="Proteomes" id="UP000264141"/>
    </source>
</evidence>
<organism evidence="9 11">
    <name type="scientific">Anaerolinea thermolimosa</name>
    <dbReference type="NCBI Taxonomy" id="229919"/>
    <lineage>
        <taxon>Bacteria</taxon>
        <taxon>Bacillati</taxon>
        <taxon>Chloroflexota</taxon>
        <taxon>Anaerolineae</taxon>
        <taxon>Anaerolineales</taxon>
        <taxon>Anaerolineaceae</taxon>
        <taxon>Anaerolinea</taxon>
    </lineage>
</organism>
<dbReference type="Gene3D" id="1.25.40.10">
    <property type="entry name" value="Tetratricopeptide repeat domain"/>
    <property type="match status" value="2"/>
</dbReference>
<keyword evidence="2" id="KW-0813">Transport</keyword>
<dbReference type="Pfam" id="PF14561">
    <property type="entry name" value="TPR_20"/>
    <property type="match status" value="1"/>
</dbReference>
<evidence type="ECO:0000256" key="3">
    <source>
        <dbReference type="ARBA" id="ARBA00022982"/>
    </source>
</evidence>